<feature type="region of interest" description="Disordered" evidence="6">
    <location>
        <begin position="809"/>
        <end position="834"/>
    </location>
</feature>
<evidence type="ECO:0000256" key="2">
    <source>
        <dbReference type="ARBA" id="ARBA00022737"/>
    </source>
</evidence>
<keyword evidence="8" id="KW-1185">Reference proteome</keyword>
<sequence length="1498" mass="170369">MSFCEVNTAQPNQLTTMDESIDSGNVRRSLRSNVRCNYKDMINGTKKNSNAIDRSRSLSVGKKLKIKPVIPKKNQTCGEVSCNSSHNNSSDVNNTFRTTKSASHTTTTDDEATTNSNQSLSVSPENNIHHVIEVTISTTDPTTNSKRHRRPPSAHKDYLNEKQVKEIQKNYSKNPSKSLTPDPNTVINSSKLLSSDNGCKKIDNNNLNINNQTQKCEIANEIQKKVNNTMNNTSNILEVEINKDVSGDEPRCSLSPPLKMSITRGKGSVSPKIISFTVNEADIIVKEDQSLQGADKNETKSNVIPTIPVEENELLPTVEEIKEFNSHSNEDGTTDKNDLKNPISKEELTENISTDSIDLKCSENPALLQIDVPETAKTNLVEEVPNEKVPECPTLQCMDKHTDPPKLELENNEQKPELESIFQDTFDQQEESTTTNQPMDTSGPPLLEPVEEGPKEDSYEDLDLKCHEDLELMDLDTPKKVDVDEEETETMDTTTSPIQSTKTGKRRNCPTRKDTPTEKIETKTSGRRSYSRNSDKYKCKECGFTTGRMVDLKLHNKTHENNTITRGTSAKRRKRSHSVPKQDTALNEIPKEEAESGDKDKEIEYDKLYSIEECNLESGTKDGSPSHEKIYKCKECPFTNTNISRIESHVIGHTKRIGFKCPVCTYFCGSAGFMKKHTSLHGSDCPWPPQFYGSKKRGNGRYQTPPPTLTRDDEGLKKEVGDEETSKEYSHQQSLNGGDNKKFSSQGGNNKRGVGGSQVVPLTDDMRTVWKSMNIQKKLTKQTCSIKTCSFTGTSISFSLHKLLYTHKKDKVKPKTKKPAPLDKKVKKKKDNKKSGKIIKKVGRKLICKDCKRKFINRKNLHSHKIIKYLNLNKTEKLKFKRMVVEATDILKEHDGIFYCLECPFWGTNFSVTETHAKGHLEKFTHCCDKCQWSADDEIEIKVHEQWHSSEVMINDENEEVMNGNNVWNCDECPYKTHDVYEMRSHTRLHQGQRSQRCSHCTFSCDGPGALSQHLQIHGKVTKRGKPKRQTIKREPITDKIVSKEVMSKTENGLTVKALKLVIKSATLKETYEMHKCETCPYYAASEDSIFKHVALHILPKGGRTMQECLDCEFYCESSEVLKEHVRVHNNAFIIPYFIQTLFSCKICDFTSSEEAVLKNHEQKCSKERVQGGTSNYTNGKKPYRGRKRKAPEDEDTPPTDNSTREVSTEDADSMTLDDWLKEYHKKFGLPRTVIETKTKTVVKERPRHNVLNLYASRVNCANDGNYNCISCPFTTRFQAVMRAHETHHRYTQQHNCSICSYSVNDVRNLMNHLKWHEVDGEVNNVEKKAGMKKHGPYKALTSRVGSGSHQYECPFNPCTFKSPFGHSLNAHISDHAKKHKLRIFTALKRKNGDILKNEKTFKPPKESKNPLMCGECQFSTHFSDDFFDHQEAHRDIYLEYQCTICSFGSDSLVYLNTHLTDHHTDEVKNSADLTNFNERQHRFKLYLDSLTKSSCDI</sequence>
<feature type="compositionally biased region" description="Basic residues" evidence="6">
    <location>
        <begin position="809"/>
        <end position="818"/>
    </location>
</feature>
<dbReference type="Gene3D" id="3.30.160.60">
    <property type="entry name" value="Classic Zinc Finger"/>
    <property type="match status" value="5"/>
</dbReference>
<dbReference type="PANTHER" id="PTHR24403:SF100">
    <property type="entry name" value="C2H2-TYPE DOMAIN-CONTAINING PROTEIN"/>
    <property type="match status" value="1"/>
</dbReference>
<feature type="compositionally biased region" description="Polar residues" evidence="6">
    <location>
        <begin position="135"/>
        <end position="144"/>
    </location>
</feature>
<dbReference type="Proteomes" id="UP000035680">
    <property type="component" value="Unassembled WGS sequence"/>
</dbReference>
<dbReference type="InterPro" id="IPR050688">
    <property type="entry name" value="Zinc_finger/UBP_domain"/>
</dbReference>
<feature type="compositionally biased region" description="Polar residues" evidence="6">
    <location>
        <begin position="115"/>
        <end position="126"/>
    </location>
</feature>
<feature type="compositionally biased region" description="Basic residues" evidence="6">
    <location>
        <begin position="569"/>
        <end position="578"/>
    </location>
</feature>
<feature type="compositionally biased region" description="Low complexity" evidence="6">
    <location>
        <begin position="81"/>
        <end position="106"/>
    </location>
</feature>
<dbReference type="PROSITE" id="PS00028">
    <property type="entry name" value="ZINC_FINGER_C2H2_1"/>
    <property type="match status" value="3"/>
</dbReference>
<feature type="compositionally biased region" description="Basic and acidic residues" evidence="6">
    <location>
        <begin position="710"/>
        <end position="730"/>
    </location>
</feature>
<feature type="compositionally biased region" description="Basic and acidic residues" evidence="6">
    <location>
        <begin position="511"/>
        <end position="524"/>
    </location>
</feature>
<evidence type="ECO:0000256" key="6">
    <source>
        <dbReference type="SAM" id="MobiDB-lite"/>
    </source>
</evidence>
<dbReference type="GO" id="GO:0045944">
    <property type="term" value="P:positive regulation of transcription by RNA polymerase II"/>
    <property type="evidence" value="ECO:0007669"/>
    <property type="project" value="TreeGrafter"/>
</dbReference>
<feature type="compositionally biased region" description="Polar residues" evidence="6">
    <location>
        <begin position="422"/>
        <end position="440"/>
    </location>
</feature>
<evidence type="ECO:0000256" key="3">
    <source>
        <dbReference type="ARBA" id="ARBA00022771"/>
    </source>
</evidence>
<evidence type="ECO:0000313" key="9">
    <source>
        <dbReference type="WBParaSite" id="SVE_1870200.1"/>
    </source>
</evidence>
<feature type="compositionally biased region" description="Polar residues" evidence="6">
    <location>
        <begin position="731"/>
        <end position="749"/>
    </location>
</feature>
<name>A0A0K0G1V9_STRVS</name>
<dbReference type="PANTHER" id="PTHR24403">
    <property type="entry name" value="ZINC FINGER PROTEIN"/>
    <property type="match status" value="1"/>
</dbReference>
<keyword evidence="1" id="KW-0479">Metal-binding</keyword>
<proteinExistence type="predicted"/>
<dbReference type="InterPro" id="IPR036236">
    <property type="entry name" value="Znf_C2H2_sf"/>
</dbReference>
<feature type="region of interest" description="Disordered" evidence="6">
    <location>
        <begin position="324"/>
        <end position="347"/>
    </location>
</feature>
<feature type="compositionally biased region" description="Basic residues" evidence="6">
    <location>
        <begin position="825"/>
        <end position="834"/>
    </location>
</feature>
<dbReference type="GO" id="GO:0008270">
    <property type="term" value="F:zinc ion binding"/>
    <property type="evidence" value="ECO:0007669"/>
    <property type="project" value="UniProtKB-KW"/>
</dbReference>
<feature type="compositionally biased region" description="Basic and acidic residues" evidence="6">
    <location>
        <begin position="452"/>
        <end position="482"/>
    </location>
</feature>
<reference evidence="9" key="2">
    <citation type="submission" date="2015-08" db="UniProtKB">
        <authorList>
            <consortium name="WormBaseParasite"/>
        </authorList>
    </citation>
    <scope>IDENTIFICATION</scope>
</reference>
<dbReference type="GO" id="GO:0005634">
    <property type="term" value="C:nucleus"/>
    <property type="evidence" value="ECO:0007669"/>
    <property type="project" value="TreeGrafter"/>
</dbReference>
<evidence type="ECO:0000256" key="5">
    <source>
        <dbReference type="PROSITE-ProRule" id="PRU00042"/>
    </source>
</evidence>
<feature type="region of interest" description="Disordered" evidence="6">
    <location>
        <begin position="1162"/>
        <end position="1213"/>
    </location>
</feature>
<accession>A0A0K0G1V9</accession>
<dbReference type="PROSITE" id="PS50157">
    <property type="entry name" value="ZINC_FINGER_C2H2_2"/>
    <property type="match status" value="2"/>
</dbReference>
<evidence type="ECO:0000256" key="1">
    <source>
        <dbReference type="ARBA" id="ARBA00022723"/>
    </source>
</evidence>
<feature type="region of interest" description="Disordered" evidence="6">
    <location>
        <begin position="694"/>
        <end position="759"/>
    </location>
</feature>
<protein>
    <submittedName>
        <fullName evidence="9">C2H2-type domain-containing protein</fullName>
    </submittedName>
</protein>
<evidence type="ECO:0000313" key="8">
    <source>
        <dbReference type="Proteomes" id="UP000035680"/>
    </source>
</evidence>
<reference evidence="8" key="1">
    <citation type="submission" date="2014-07" db="EMBL/GenBank/DDBJ databases">
        <authorList>
            <person name="Martin A.A"/>
            <person name="De Silva N."/>
        </authorList>
    </citation>
    <scope>NUCLEOTIDE SEQUENCE</scope>
</reference>
<feature type="compositionally biased region" description="Basic and acidic residues" evidence="6">
    <location>
        <begin position="589"/>
        <end position="600"/>
    </location>
</feature>
<keyword evidence="2" id="KW-0677">Repeat</keyword>
<dbReference type="SUPFAM" id="SSF57667">
    <property type="entry name" value="beta-beta-alpha zinc fingers"/>
    <property type="match status" value="2"/>
</dbReference>
<keyword evidence="4" id="KW-0862">Zinc</keyword>
<evidence type="ECO:0000256" key="4">
    <source>
        <dbReference type="ARBA" id="ARBA00022833"/>
    </source>
</evidence>
<dbReference type="WBParaSite" id="SVE_1870200.1">
    <property type="protein sequence ID" value="SVE_1870200.1"/>
    <property type="gene ID" value="SVE_1870200"/>
</dbReference>
<keyword evidence="3 5" id="KW-0863">Zinc-finger</keyword>
<dbReference type="STRING" id="75913.A0A0K0G1V9"/>
<dbReference type="SMART" id="SM00355">
    <property type="entry name" value="ZnF_C2H2"/>
    <property type="match status" value="17"/>
</dbReference>
<feature type="region of interest" description="Disordered" evidence="6">
    <location>
        <begin position="76"/>
        <end position="157"/>
    </location>
</feature>
<feature type="domain" description="C2H2-type" evidence="7">
    <location>
        <begin position="968"/>
        <end position="995"/>
    </location>
</feature>
<organism evidence="8 9">
    <name type="scientific">Strongyloides venezuelensis</name>
    <name type="common">Threadworm</name>
    <dbReference type="NCBI Taxonomy" id="75913"/>
    <lineage>
        <taxon>Eukaryota</taxon>
        <taxon>Metazoa</taxon>
        <taxon>Ecdysozoa</taxon>
        <taxon>Nematoda</taxon>
        <taxon>Chromadorea</taxon>
        <taxon>Rhabditida</taxon>
        <taxon>Tylenchina</taxon>
        <taxon>Panagrolaimomorpha</taxon>
        <taxon>Strongyloidoidea</taxon>
        <taxon>Strongyloididae</taxon>
        <taxon>Strongyloides</taxon>
    </lineage>
</organism>
<feature type="region of interest" description="Disordered" evidence="6">
    <location>
        <begin position="393"/>
        <end position="534"/>
    </location>
</feature>
<evidence type="ECO:0000259" key="7">
    <source>
        <dbReference type="PROSITE" id="PS50157"/>
    </source>
</evidence>
<feature type="domain" description="C2H2-type" evidence="7">
    <location>
        <begin position="537"/>
        <end position="564"/>
    </location>
</feature>
<feature type="compositionally biased region" description="Basic and acidic residues" evidence="6">
    <location>
        <begin position="398"/>
        <end position="418"/>
    </location>
</feature>
<feature type="region of interest" description="Disordered" evidence="6">
    <location>
        <begin position="555"/>
        <end position="600"/>
    </location>
</feature>
<dbReference type="InterPro" id="IPR013087">
    <property type="entry name" value="Znf_C2H2_type"/>
</dbReference>